<dbReference type="AlphaFoldDB" id="A0A452YS79"/>
<reference evidence="1" key="4">
    <citation type="submission" date="2019-03" db="UniProtKB">
        <authorList>
            <consortium name="EnsemblPlants"/>
        </authorList>
    </citation>
    <scope>IDENTIFICATION</scope>
</reference>
<reference evidence="2" key="1">
    <citation type="journal article" date="2014" name="Science">
        <title>Ancient hybridizations among the ancestral genomes of bread wheat.</title>
        <authorList>
            <consortium name="International Wheat Genome Sequencing Consortium,"/>
            <person name="Marcussen T."/>
            <person name="Sandve S.R."/>
            <person name="Heier L."/>
            <person name="Spannagl M."/>
            <person name="Pfeifer M."/>
            <person name="Jakobsen K.S."/>
            <person name="Wulff B.B."/>
            <person name="Steuernagel B."/>
            <person name="Mayer K.F."/>
            <person name="Olsen O.A."/>
        </authorList>
    </citation>
    <scope>NUCLEOTIDE SEQUENCE [LARGE SCALE GENOMIC DNA]</scope>
    <source>
        <strain evidence="2">cv. AL8/78</strain>
    </source>
</reference>
<reference evidence="1" key="3">
    <citation type="journal article" date="2017" name="Nature">
        <title>Genome sequence of the progenitor of the wheat D genome Aegilops tauschii.</title>
        <authorList>
            <person name="Luo M.C."/>
            <person name="Gu Y.Q."/>
            <person name="Puiu D."/>
            <person name="Wang H."/>
            <person name="Twardziok S.O."/>
            <person name="Deal K.R."/>
            <person name="Huo N."/>
            <person name="Zhu T."/>
            <person name="Wang L."/>
            <person name="Wang Y."/>
            <person name="McGuire P.E."/>
            <person name="Liu S."/>
            <person name="Long H."/>
            <person name="Ramasamy R.K."/>
            <person name="Rodriguez J.C."/>
            <person name="Van S.L."/>
            <person name="Yuan L."/>
            <person name="Wang Z."/>
            <person name="Xia Z."/>
            <person name="Xiao L."/>
            <person name="Anderson O.D."/>
            <person name="Ouyang S."/>
            <person name="Liang Y."/>
            <person name="Zimin A.V."/>
            <person name="Pertea G."/>
            <person name="Qi P."/>
            <person name="Bennetzen J.L."/>
            <person name="Dai X."/>
            <person name="Dawson M.W."/>
            <person name="Muller H.G."/>
            <person name="Kugler K."/>
            <person name="Rivarola-Duarte L."/>
            <person name="Spannagl M."/>
            <person name="Mayer K.F.X."/>
            <person name="Lu F.H."/>
            <person name="Bevan M.W."/>
            <person name="Leroy P."/>
            <person name="Li P."/>
            <person name="You F.M."/>
            <person name="Sun Q."/>
            <person name="Liu Z."/>
            <person name="Lyons E."/>
            <person name="Wicker T."/>
            <person name="Salzberg S.L."/>
            <person name="Devos K.M."/>
            <person name="Dvorak J."/>
        </authorList>
    </citation>
    <scope>NUCLEOTIDE SEQUENCE [LARGE SCALE GENOMIC DNA]</scope>
    <source>
        <strain evidence="1">cv. AL8/78</strain>
    </source>
</reference>
<name>A0A452YS79_AEGTS</name>
<accession>A0A452YS79</accession>
<evidence type="ECO:0000313" key="2">
    <source>
        <dbReference type="Proteomes" id="UP000015105"/>
    </source>
</evidence>
<reference evidence="2" key="2">
    <citation type="journal article" date="2017" name="Nat. Plants">
        <title>The Aegilops tauschii genome reveals multiple impacts of transposons.</title>
        <authorList>
            <person name="Zhao G."/>
            <person name="Zou C."/>
            <person name="Li K."/>
            <person name="Wang K."/>
            <person name="Li T."/>
            <person name="Gao L."/>
            <person name="Zhang X."/>
            <person name="Wang H."/>
            <person name="Yang Z."/>
            <person name="Liu X."/>
            <person name="Jiang W."/>
            <person name="Mao L."/>
            <person name="Kong X."/>
            <person name="Jiao Y."/>
            <person name="Jia J."/>
        </authorList>
    </citation>
    <scope>NUCLEOTIDE SEQUENCE [LARGE SCALE GENOMIC DNA]</scope>
    <source>
        <strain evidence="2">cv. AL8/78</strain>
    </source>
</reference>
<dbReference type="Gramene" id="AET1Gv20517700.2">
    <property type="protein sequence ID" value="AET1Gv20517700.2"/>
    <property type="gene ID" value="AET1Gv20517700"/>
</dbReference>
<keyword evidence="2" id="KW-1185">Reference proteome</keyword>
<organism evidence="1 2">
    <name type="scientific">Aegilops tauschii subsp. strangulata</name>
    <name type="common">Goatgrass</name>
    <dbReference type="NCBI Taxonomy" id="200361"/>
    <lineage>
        <taxon>Eukaryota</taxon>
        <taxon>Viridiplantae</taxon>
        <taxon>Streptophyta</taxon>
        <taxon>Embryophyta</taxon>
        <taxon>Tracheophyta</taxon>
        <taxon>Spermatophyta</taxon>
        <taxon>Magnoliopsida</taxon>
        <taxon>Liliopsida</taxon>
        <taxon>Poales</taxon>
        <taxon>Poaceae</taxon>
        <taxon>BOP clade</taxon>
        <taxon>Pooideae</taxon>
        <taxon>Triticodae</taxon>
        <taxon>Triticeae</taxon>
        <taxon>Triticinae</taxon>
        <taxon>Aegilops</taxon>
    </lineage>
</organism>
<dbReference type="EnsemblPlants" id="AET1Gv20517700.2">
    <property type="protein sequence ID" value="AET1Gv20517700.2"/>
    <property type="gene ID" value="AET1Gv20517700"/>
</dbReference>
<protein>
    <submittedName>
        <fullName evidence="1">Uncharacterized protein</fullName>
    </submittedName>
</protein>
<reference evidence="1" key="5">
    <citation type="journal article" date="2021" name="G3 (Bethesda)">
        <title>Aegilops tauschii genome assembly Aet v5.0 features greater sequence contiguity and improved annotation.</title>
        <authorList>
            <person name="Wang L."/>
            <person name="Zhu T."/>
            <person name="Rodriguez J.C."/>
            <person name="Deal K.R."/>
            <person name="Dubcovsky J."/>
            <person name="McGuire P.E."/>
            <person name="Lux T."/>
            <person name="Spannagl M."/>
            <person name="Mayer K.F.X."/>
            <person name="Baldrich P."/>
            <person name="Meyers B.C."/>
            <person name="Huo N."/>
            <person name="Gu Y.Q."/>
            <person name="Zhou H."/>
            <person name="Devos K.M."/>
            <person name="Bennetzen J.L."/>
            <person name="Unver T."/>
            <person name="Budak H."/>
            <person name="Gulick P.J."/>
            <person name="Galiba G."/>
            <person name="Kalapos B."/>
            <person name="Nelson D.R."/>
            <person name="Li P."/>
            <person name="You F.M."/>
            <person name="Luo M.C."/>
            <person name="Dvorak J."/>
        </authorList>
    </citation>
    <scope>NUCLEOTIDE SEQUENCE [LARGE SCALE GENOMIC DNA]</scope>
    <source>
        <strain evidence="1">cv. AL8/78</strain>
    </source>
</reference>
<sequence length="75" mass="8223">GGCLAGHQMIVVDRVPTPHSRTLLISPGAKSTPQREGKSFRGWQGFRLLYACPPRQIPHSFPAPSGDPEFRRPSS</sequence>
<dbReference type="Proteomes" id="UP000015105">
    <property type="component" value="Chromosome 1D"/>
</dbReference>
<evidence type="ECO:0000313" key="1">
    <source>
        <dbReference type="EnsemblPlants" id="AET1Gv20517700.2"/>
    </source>
</evidence>
<proteinExistence type="predicted"/>